<dbReference type="Gene3D" id="2.30.29.30">
    <property type="entry name" value="Pleckstrin-homology domain (PH domain)/Phosphotyrosine-binding domain (PTB)"/>
    <property type="match status" value="1"/>
</dbReference>
<dbReference type="Gene3D" id="2.130.10.10">
    <property type="entry name" value="YVTN repeat-like/Quinoprotein amine dehydrogenase"/>
    <property type="match status" value="1"/>
</dbReference>
<evidence type="ECO:0000256" key="2">
    <source>
        <dbReference type="ARBA" id="ARBA00022737"/>
    </source>
</evidence>
<dbReference type="PANTHER" id="PTHR13743:SF112">
    <property type="entry name" value="BEACH DOMAIN-CONTAINING PROTEIN"/>
    <property type="match status" value="1"/>
</dbReference>
<dbReference type="Pfam" id="PF20426">
    <property type="entry name" value="NBCH_WD40"/>
    <property type="match status" value="1"/>
</dbReference>
<feature type="compositionally biased region" description="Low complexity" evidence="5">
    <location>
        <begin position="1908"/>
        <end position="1922"/>
    </location>
</feature>
<dbReference type="Pfam" id="PF15787">
    <property type="entry name" value="DUF4704"/>
    <property type="match status" value="1"/>
</dbReference>
<protein>
    <submittedName>
        <fullName evidence="8">Beige/beach-related</fullName>
    </submittedName>
</protein>
<proteinExistence type="predicted"/>
<feature type="compositionally biased region" description="Acidic residues" evidence="5">
    <location>
        <begin position="3163"/>
        <end position="3172"/>
    </location>
</feature>
<dbReference type="CDD" id="cd01201">
    <property type="entry name" value="PH_BEACH"/>
    <property type="match status" value="1"/>
</dbReference>
<dbReference type="GO" id="GO:0019901">
    <property type="term" value="F:protein kinase binding"/>
    <property type="evidence" value="ECO:0007669"/>
    <property type="project" value="TreeGrafter"/>
</dbReference>
<feature type="compositionally biased region" description="Basic residues" evidence="5">
    <location>
        <begin position="554"/>
        <end position="579"/>
    </location>
</feature>
<evidence type="ECO:0000256" key="5">
    <source>
        <dbReference type="SAM" id="MobiDB-lite"/>
    </source>
</evidence>
<gene>
    <name evidence="8" type="ORF">M0812_17387</name>
</gene>
<dbReference type="InterPro" id="IPR000409">
    <property type="entry name" value="BEACH_dom"/>
</dbReference>
<keyword evidence="4" id="KW-0175">Coiled coil</keyword>
<name>A0AAV7ZB61_9EUKA</name>
<feature type="region of interest" description="Disordered" evidence="5">
    <location>
        <begin position="381"/>
        <end position="490"/>
    </location>
</feature>
<dbReference type="PROSITE" id="PS50197">
    <property type="entry name" value="BEACH"/>
    <property type="match status" value="1"/>
</dbReference>
<feature type="coiled-coil region" evidence="4">
    <location>
        <begin position="2484"/>
        <end position="2569"/>
    </location>
</feature>
<dbReference type="PANTHER" id="PTHR13743">
    <property type="entry name" value="BEIGE/BEACH-RELATED"/>
    <property type="match status" value="1"/>
</dbReference>
<dbReference type="EMBL" id="JANTQA010000033">
    <property type="protein sequence ID" value="KAJ3438206.1"/>
    <property type="molecule type" value="Genomic_DNA"/>
</dbReference>
<dbReference type="PROSITE" id="PS51783">
    <property type="entry name" value="PH_BEACH"/>
    <property type="match status" value="1"/>
</dbReference>
<dbReference type="PROSITE" id="PS50294">
    <property type="entry name" value="WD_REPEATS_REGION"/>
    <property type="match status" value="1"/>
</dbReference>
<evidence type="ECO:0000256" key="4">
    <source>
        <dbReference type="SAM" id="Coils"/>
    </source>
</evidence>
<feature type="coiled-coil region" evidence="4">
    <location>
        <begin position="264"/>
        <end position="294"/>
    </location>
</feature>
<feature type="domain" description="BEACH" evidence="6">
    <location>
        <begin position="2698"/>
        <end position="2988"/>
    </location>
</feature>
<feature type="repeat" description="WD" evidence="3">
    <location>
        <begin position="3312"/>
        <end position="3353"/>
    </location>
</feature>
<feature type="compositionally biased region" description="Basic and acidic residues" evidence="5">
    <location>
        <begin position="1928"/>
        <end position="1938"/>
    </location>
</feature>
<reference evidence="8" key="1">
    <citation type="submission" date="2022-08" db="EMBL/GenBank/DDBJ databases">
        <title>Novel sulphate-reducing endosymbionts in the free-living metamonad Anaeramoeba.</title>
        <authorList>
            <person name="Jerlstrom-Hultqvist J."/>
            <person name="Cepicka I."/>
            <person name="Gallot-Lavallee L."/>
            <person name="Salas-Leiva D."/>
            <person name="Curtis B.A."/>
            <person name="Zahonova K."/>
            <person name="Pipaliya S."/>
            <person name="Dacks J."/>
            <person name="Roger A.J."/>
        </authorList>
    </citation>
    <scope>NUCLEOTIDE SEQUENCE</scope>
    <source>
        <strain evidence="8">Busselton2</strain>
    </source>
</reference>
<dbReference type="GO" id="GO:0016020">
    <property type="term" value="C:membrane"/>
    <property type="evidence" value="ECO:0007669"/>
    <property type="project" value="TreeGrafter"/>
</dbReference>
<dbReference type="GO" id="GO:0008104">
    <property type="term" value="P:intracellular protein localization"/>
    <property type="evidence" value="ECO:0007669"/>
    <property type="project" value="TreeGrafter"/>
</dbReference>
<evidence type="ECO:0000259" key="6">
    <source>
        <dbReference type="PROSITE" id="PS50197"/>
    </source>
</evidence>
<feature type="region of interest" description="Disordered" evidence="5">
    <location>
        <begin position="1908"/>
        <end position="1944"/>
    </location>
</feature>
<dbReference type="InterPro" id="IPR036372">
    <property type="entry name" value="BEACH_dom_sf"/>
</dbReference>
<feature type="region of interest" description="Disordered" evidence="5">
    <location>
        <begin position="3011"/>
        <end position="3046"/>
    </location>
</feature>
<dbReference type="InterPro" id="IPR046851">
    <property type="entry name" value="NBCH_WD40"/>
</dbReference>
<dbReference type="InterPro" id="IPR001680">
    <property type="entry name" value="WD40_rpt"/>
</dbReference>
<feature type="region of interest" description="Disordered" evidence="5">
    <location>
        <begin position="554"/>
        <end position="583"/>
    </location>
</feature>
<dbReference type="Gene3D" id="1.10.1540.10">
    <property type="entry name" value="BEACH domain"/>
    <property type="match status" value="1"/>
</dbReference>
<dbReference type="InterPro" id="IPR019775">
    <property type="entry name" value="WD40_repeat_CS"/>
</dbReference>
<dbReference type="SUPFAM" id="SSF49899">
    <property type="entry name" value="Concanavalin A-like lectins/glucanases"/>
    <property type="match status" value="1"/>
</dbReference>
<dbReference type="PROSITE" id="PS00678">
    <property type="entry name" value="WD_REPEATS_1"/>
    <property type="match status" value="1"/>
</dbReference>
<feature type="domain" description="BEACH-type PH" evidence="7">
    <location>
        <begin position="2578"/>
        <end position="2685"/>
    </location>
</feature>
<dbReference type="FunFam" id="1.10.1540.10:FF:000001">
    <property type="entry name" value="neurobeachin isoform X1"/>
    <property type="match status" value="1"/>
</dbReference>
<dbReference type="SMART" id="SM00320">
    <property type="entry name" value="WD40"/>
    <property type="match status" value="3"/>
</dbReference>
<feature type="compositionally biased region" description="Low complexity" evidence="5">
    <location>
        <begin position="3030"/>
        <end position="3046"/>
    </location>
</feature>
<dbReference type="CDD" id="cd06071">
    <property type="entry name" value="Beach"/>
    <property type="match status" value="1"/>
</dbReference>
<dbReference type="Proteomes" id="UP001146793">
    <property type="component" value="Unassembled WGS sequence"/>
</dbReference>
<dbReference type="SMART" id="SM01026">
    <property type="entry name" value="Beach"/>
    <property type="match status" value="1"/>
</dbReference>
<feature type="repeat" description="WD" evidence="3">
    <location>
        <begin position="3261"/>
        <end position="3294"/>
    </location>
</feature>
<evidence type="ECO:0000259" key="7">
    <source>
        <dbReference type="PROSITE" id="PS51783"/>
    </source>
</evidence>
<feature type="region of interest" description="Disordered" evidence="5">
    <location>
        <begin position="3159"/>
        <end position="3190"/>
    </location>
</feature>
<dbReference type="InterPro" id="IPR015943">
    <property type="entry name" value="WD40/YVTN_repeat-like_dom_sf"/>
</dbReference>
<feature type="compositionally biased region" description="Basic and acidic residues" evidence="5">
    <location>
        <begin position="420"/>
        <end position="469"/>
    </location>
</feature>
<evidence type="ECO:0000313" key="8">
    <source>
        <dbReference type="EMBL" id="KAJ3438206.1"/>
    </source>
</evidence>
<comment type="caution">
    <text evidence="8">The sequence shown here is derived from an EMBL/GenBank/DDBJ whole genome shotgun (WGS) entry which is preliminary data.</text>
</comment>
<dbReference type="InterPro" id="IPR036322">
    <property type="entry name" value="WD40_repeat_dom_sf"/>
</dbReference>
<dbReference type="SUPFAM" id="SSF81837">
    <property type="entry name" value="BEACH domain"/>
    <property type="match status" value="1"/>
</dbReference>
<evidence type="ECO:0000313" key="9">
    <source>
        <dbReference type="Proteomes" id="UP001146793"/>
    </source>
</evidence>
<dbReference type="PROSITE" id="PS50082">
    <property type="entry name" value="WD_REPEATS_2"/>
    <property type="match status" value="2"/>
</dbReference>
<dbReference type="InterPro" id="IPR013320">
    <property type="entry name" value="ConA-like_dom_sf"/>
</dbReference>
<dbReference type="InterPro" id="IPR031570">
    <property type="entry name" value="NBEA/BDCP_DUF4704"/>
</dbReference>
<organism evidence="8 9">
    <name type="scientific">Anaeramoeba flamelloides</name>
    <dbReference type="NCBI Taxonomy" id="1746091"/>
    <lineage>
        <taxon>Eukaryota</taxon>
        <taxon>Metamonada</taxon>
        <taxon>Anaeramoebidae</taxon>
        <taxon>Anaeramoeba</taxon>
    </lineage>
</organism>
<sequence>MSLNESDKEKQTNSFQKKSKADLVMNNIKKQYECHFKDKQLRRLWDLKKKNTSDHFIDWFQQFAKLFLSKFKNLKQKTIDEKLKHLFNLSKIEYSKQIQTLIIITLQALFEVKFDLFLQEQNESKIFYLNDFQFYCLKLIEYLQYYLIQIFAHFFSNKKLINTVLKNEKVEKEKEKDSRTLMITEFSLINLQLLILYNKWKENFQLNKIFLKIQNSLLDQLIQLFNYGIPSVDCIPLLITFFESTFINMINVKSNNIKQIFYKNQDQEKESEKIHQDKTEIKEEEEELNSIQKYFINLNISKKDFYQINELININDENESKFNFLTNSMIIIQQLIYQHPSLEFELVSSNIFDYILDHVCWIYSKFQPNWIRNKNKEKKMKLKNSNLNFTKSTQVKKNTKENNKENVEKEKNENGNVEKGGNDNRNLEKGKNENENVEKEKNKNEKEKEKENREEEEERKKEKEKENRGGRKSNNDNTNKDSINSNNKPKVKKVNLKEIYTENTTNDFKLLKALQQFHVQQLFLNYNFEYNEKLLEYFRIISLIYDQSLQNTRKKKKENIKKTKKEGKGKREKRRKNKTKKDEHIDLHEKILLILIQNLYENFENPKKKWKKMLKLTLSFDPQLPIIILNFLIEKFLSGFNLKEKYEFINFLKKNNIVKFLFSPFFCYQINQRANNDSLAKENENIRKLYKITQKTTINFIKNIFAIEKQVINLKINIININYFLPFFKLNNNESNNDDDNDNCNNNDDIIKKDHIKINYLILKIFKYLLIKNYKKTISIFYKIRAFPKISNIIIYYLNTMNNHHLNKNQNIKKYLLMEKIIDLYFSIFNFFLESNELKKHIITDQFSKIIQTLFKFLDIPQLQSFCFQKIYQLLLFIPPKGKENQIFTQLISYSFEQIQGDFFTKLDLIKEILIKIKNAIKINDQICKINQLQTIFDLIITIIGNPKIRNYVFHDLIKLFIVIFKGNTKFAISFNKSIGYTRFSEAILPILIEKDSITIYKQLIKLLVFGEKIEKDSTFYIKNPDVIIMLFYLYSSFDSIHFQKLLKLFIKICKNCSTNISCCCSVGLLQLLIQVLPSRINNAPLAKDISILIQILGNNSITVKELKTIFRLFHNQNINGQIFTPACKPLLLYSVQNMIKQKQNETELSFHFNGKTSCIKIPKMDFPNNNYTFCTWIYLTTLIDQDDNPNYQPMIFSLISENKKSGIEAFFDKHITLKPQKHKNNKETITKIMLTIRTIHSSDNKTITDNENNYSVATFPLNDIKEKKWFFLCFSHYKRSNEKDQIKLYINDQLIDRKELKYPTNLNFKYNYIGTNIEHPYINRINHFYGKISSIYFFNKRLPSNTINWIWCLGKKNTSNFKSNTFTQLALKNKKKMKKIKIENEEKIASLFFDDINTLNINHKNLSKHIWLNYNPKAINKNYCLDQCSYPIKRKDGEIIGIFQNKNIQIKDVINCLGGIKIFFPLFEQLDQPYATLENIQIKKNENIDYFIDKFLCSQILDIISELLLFPNNQTEMLLCDGFKIISHHFNNINPKHITHPVTLILKQMLDMINNDELYLSLIQDLILDFQIWIYCHPQIQLEIFIIIEHIVQHNNEEIISTKELLQIYYNYYWLEPNKYSKGINPKVDPINKRIIAKRPIIEEIKFLRKQIFRILKIIIEKFKKGIDLDHLLLSCFNKEVIKKQKVQKIIQKENINEKKNNQEKEKITIFCKEIDIYEILRFFYRFFNNKKIMFFYLKKNHTIFIPSLIKLLNLKNEKIRILILKLFIKSSILIKKYEKNKNKNNFTSLIEKNGIKNFKNVILKYPLTEKISVALFSLLTCLDRFDENFTFNENKLIFHQPLLIPIIFKLIQKFPNLVALSLLKEIGFLIINNPTNYSILSKKLPKWKKKLLNILNVDLLNNFNNKNNSNNKNGNNNNDNLKFKKKGGDETERVKESGSGSVMESERKKEIIKKFLKTELNINGIIENVIKTKTGLHFINESIDLHLNKIIMNILTKIHYNELIHNNFQSKNIKNTILLAFNYFNKITNYEFFCSKILIDFLKSINYLFESKNKKANIISIKKLKTSTLNLQSILNLSKILEKYFYSLLNFNMMDSQNENFTDNLLKTIKKLKNNNHYLIQDIILEYLKLISNFNLFKLKLEKIKTKNENKNEFIAIISLLNNLLFEINLPKELFEEIFSKLFYLIKSLKRIVELAGQRRKILFISFYQIILLYHFLKKKLKNKNLIYNYTNKENNYDYDNNDESDGDNGDDMDINYGIINEKINIIKNFIRLFLLEYPKSFSSLIILKNNQNLIPFKKNQLLKSINFVIMNLLKPQGKWEKLINNLESVNNAFYEKKNLKRIKYFSIIKKNKFNLDNTTLINSNQKNNNKKKDHKKNNLLFYLTFNTKLNNDLNQIINYQKYLHIKPKEQIRLWKSVYKNLTNDRGVWNNSKFSKKNIIRLKISQTEDNLRRRRRLVRNHNFALHKNSYFLFECKNNQILINKKKEENEQNNNNIEKKNENENENENLLKLKKVESNYQLKSDFNELGINEIESEEENEKINHLLIKKKRIQNQNQNQNQMQMQNQPFSPFTQRFNLPKLKLEKKCQIINPMFLIDGKFILTSNSIKFEIKIETKMNSNKNQSTFDKYLKNRSWKFNQIKQVYKRRYHLKQTAIEIFLTNNRTYFFNFENIKFRNQIYKKIINSGIEKLINYGNGNPKTILKRMNYTQLWKKRLISNFQYLMIINTLAGRTYNDISQYPIFPWILTNYKSETIDLNDKNNYRDLSKPIGALNHTKLLKLKKKYHASKTESKSPPFLYGSHYSSTGVPLYYLMRIEPFTTLLIQQFDGKFDHPDRLFHSISETWQNCLQNPSDVKELTPEFFYMPEFLENDNQFYMGIRANGEPLGDVVLPKWAKTPEEFIKIHRKALESEYVSKYLNNWIDLIFGYKQRGEEAEKADNVFYHLTYEGSINIDNVKDPIERKAIISQIEHFGQCPIQIFNKPHPKRVNERVNEKKPILESIFLQNINGHNNISNNDKNNDDDDDDDSNNNNNSSSGNNNNNNNNYLENIKFSINKISEYPIIFCKLLLISNRLLFNINNERVLAIDKNLNISTNSFLNDTQVENEKEIVDNTNFNIEKNGTQNQIEILNSSSSNVDNNKMDININYEHYSTYNKDNVGLLDGEDDEDNGNDDNTQSNNNNNNNNKFNHNHNKINNKYLSLKNQKIENVKSIGIALDENIMNFSNCFALTNDQKTLFVSGCLGNSFNLIKIENYQMKQNISLHKDTVTCLSIDETNSYLITGSKDSTIIIWNLIKDGKNGLMVDTNFKKMLRGHYDEITCIDVNSNWNTIVTGSKDKSILLFTLEKGKYIMSIELNSTIHFIKILPESGLICACCNDEKKIYFYSLNGKFLHFIKLSYQLICWEINKDETFLIVGDKNSNIHFFHIPSFKLIANFQVNQSIQSIYLSRRENFLFLGTNSGNLLISHLQNLKKK</sequence>
<dbReference type="InterPro" id="IPR011993">
    <property type="entry name" value="PH-like_dom_sf"/>
</dbReference>
<dbReference type="Pfam" id="PF14844">
    <property type="entry name" value="PH_BEACH"/>
    <property type="match status" value="1"/>
</dbReference>
<dbReference type="InterPro" id="IPR023362">
    <property type="entry name" value="PH-BEACH_dom"/>
</dbReference>
<evidence type="ECO:0000256" key="3">
    <source>
        <dbReference type="PROSITE-ProRule" id="PRU00221"/>
    </source>
</evidence>
<dbReference type="SUPFAM" id="SSF50729">
    <property type="entry name" value="PH domain-like"/>
    <property type="match status" value="1"/>
</dbReference>
<dbReference type="Pfam" id="PF02138">
    <property type="entry name" value="Beach"/>
    <property type="match status" value="1"/>
</dbReference>
<keyword evidence="1 3" id="KW-0853">WD repeat</keyword>
<dbReference type="InterPro" id="IPR050865">
    <property type="entry name" value="BEACH_Domain"/>
</dbReference>
<feature type="compositionally biased region" description="Low complexity" evidence="5">
    <location>
        <begin position="3173"/>
        <end position="3188"/>
    </location>
</feature>
<keyword evidence="2" id="KW-0677">Repeat</keyword>
<dbReference type="GO" id="GO:0005829">
    <property type="term" value="C:cytosol"/>
    <property type="evidence" value="ECO:0007669"/>
    <property type="project" value="TreeGrafter"/>
</dbReference>
<evidence type="ECO:0000256" key="1">
    <source>
        <dbReference type="ARBA" id="ARBA00022574"/>
    </source>
</evidence>
<feature type="compositionally biased region" description="Basic and acidic residues" evidence="5">
    <location>
        <begin position="398"/>
        <end position="413"/>
    </location>
</feature>
<accession>A0AAV7ZB61</accession>
<dbReference type="SUPFAM" id="SSF50978">
    <property type="entry name" value="WD40 repeat-like"/>
    <property type="match status" value="1"/>
</dbReference>